<comment type="caution">
    <text evidence="2">The sequence shown here is derived from an EMBL/GenBank/DDBJ whole genome shotgun (WGS) entry which is preliminary data.</text>
</comment>
<dbReference type="EMBL" id="JAHXZJ010001492">
    <property type="protein sequence ID" value="KAH0551939.1"/>
    <property type="molecule type" value="Genomic_DNA"/>
</dbReference>
<reference evidence="2 3" key="1">
    <citation type="journal article" date="2021" name="J. Hered.">
        <title>A chromosome-level genome assembly of the parasitoid wasp, Cotesia glomerata (Hymenoptera: Braconidae).</title>
        <authorList>
            <person name="Pinto B.J."/>
            <person name="Weis J.J."/>
            <person name="Gamble T."/>
            <person name="Ode P.J."/>
            <person name="Paul R."/>
            <person name="Zaspel J.M."/>
        </authorList>
    </citation>
    <scope>NUCLEOTIDE SEQUENCE [LARGE SCALE GENOMIC DNA]</scope>
    <source>
        <strain evidence="2">CgM1</strain>
    </source>
</reference>
<organism evidence="2 3">
    <name type="scientific">Cotesia glomerata</name>
    <name type="common">Lepidopteran parasitic wasp</name>
    <name type="synonym">Apanteles glomeratus</name>
    <dbReference type="NCBI Taxonomy" id="32391"/>
    <lineage>
        <taxon>Eukaryota</taxon>
        <taxon>Metazoa</taxon>
        <taxon>Ecdysozoa</taxon>
        <taxon>Arthropoda</taxon>
        <taxon>Hexapoda</taxon>
        <taxon>Insecta</taxon>
        <taxon>Pterygota</taxon>
        <taxon>Neoptera</taxon>
        <taxon>Endopterygota</taxon>
        <taxon>Hymenoptera</taxon>
        <taxon>Apocrita</taxon>
        <taxon>Ichneumonoidea</taxon>
        <taxon>Braconidae</taxon>
        <taxon>Microgastrinae</taxon>
        <taxon>Cotesia</taxon>
    </lineage>
</organism>
<keyword evidence="1" id="KW-0812">Transmembrane</keyword>
<dbReference type="Proteomes" id="UP000826195">
    <property type="component" value="Unassembled WGS sequence"/>
</dbReference>
<feature type="transmembrane region" description="Helical" evidence="1">
    <location>
        <begin position="122"/>
        <end position="145"/>
    </location>
</feature>
<keyword evidence="1" id="KW-0472">Membrane</keyword>
<keyword evidence="1" id="KW-1133">Transmembrane helix</keyword>
<feature type="transmembrane region" description="Helical" evidence="1">
    <location>
        <begin position="60"/>
        <end position="82"/>
    </location>
</feature>
<feature type="transmembrane region" description="Helical" evidence="1">
    <location>
        <begin position="94"/>
        <end position="116"/>
    </location>
</feature>
<evidence type="ECO:0000313" key="2">
    <source>
        <dbReference type="EMBL" id="KAH0551939.1"/>
    </source>
</evidence>
<evidence type="ECO:0000256" key="1">
    <source>
        <dbReference type="SAM" id="Phobius"/>
    </source>
</evidence>
<gene>
    <name evidence="2" type="ORF">KQX54_003289</name>
</gene>
<dbReference type="AlphaFoldDB" id="A0AAV7IHI9"/>
<keyword evidence="3" id="KW-1185">Reference proteome</keyword>
<feature type="transmembrane region" description="Helical" evidence="1">
    <location>
        <begin position="12"/>
        <end position="40"/>
    </location>
</feature>
<name>A0AAV7IHI9_COTGL</name>
<proteinExistence type="predicted"/>
<sequence>MLLKNCCLCISLRVGVLAACVFSIVVSIVALLSAPITYGYDCQGVKHTDNYPTCEWADVKLGLTVVISIINMMIKALVICASQQNLHELLLKTIIIDIFLWGGCITYIVYSIAIILLTNLKHQLLCLAVVGPIMALCTYMWIIFFSRYQEIRKLQYGSKMKILET</sequence>
<protein>
    <submittedName>
        <fullName evidence="2">Uncharacterized protein</fullName>
    </submittedName>
</protein>
<evidence type="ECO:0000313" key="3">
    <source>
        <dbReference type="Proteomes" id="UP000826195"/>
    </source>
</evidence>
<accession>A0AAV7IHI9</accession>